<evidence type="ECO:0000256" key="4">
    <source>
        <dbReference type="ARBA" id="ARBA00023163"/>
    </source>
</evidence>
<keyword evidence="7" id="KW-1185">Reference proteome</keyword>
<organism evidence="6 7">
    <name type="scientific">Kribbella yunnanensis</name>
    <dbReference type="NCBI Taxonomy" id="190194"/>
    <lineage>
        <taxon>Bacteria</taxon>
        <taxon>Bacillati</taxon>
        <taxon>Actinomycetota</taxon>
        <taxon>Actinomycetes</taxon>
        <taxon>Propionibacteriales</taxon>
        <taxon>Kribbellaceae</taxon>
        <taxon>Kribbella</taxon>
    </lineage>
</organism>
<dbReference type="Pfam" id="PF03466">
    <property type="entry name" value="LysR_substrate"/>
    <property type="match status" value="1"/>
</dbReference>
<dbReference type="InterPro" id="IPR036390">
    <property type="entry name" value="WH_DNA-bd_sf"/>
</dbReference>
<evidence type="ECO:0000256" key="3">
    <source>
        <dbReference type="ARBA" id="ARBA00023125"/>
    </source>
</evidence>
<comment type="similarity">
    <text evidence="1">Belongs to the LysR transcriptional regulatory family.</text>
</comment>
<reference evidence="7" key="1">
    <citation type="journal article" date="2019" name="Int. J. Syst. Evol. Microbiol.">
        <title>The Global Catalogue of Microorganisms (GCM) 10K type strain sequencing project: providing services to taxonomists for standard genome sequencing and annotation.</title>
        <authorList>
            <consortium name="The Broad Institute Genomics Platform"/>
            <consortium name="The Broad Institute Genome Sequencing Center for Infectious Disease"/>
            <person name="Wu L."/>
            <person name="Ma J."/>
        </authorList>
    </citation>
    <scope>NUCLEOTIDE SEQUENCE [LARGE SCALE GENOMIC DNA]</scope>
    <source>
        <strain evidence="7">JCM 14307</strain>
    </source>
</reference>
<keyword evidence="3" id="KW-0238">DNA-binding</keyword>
<dbReference type="InterPro" id="IPR000847">
    <property type="entry name" value="LysR_HTH_N"/>
</dbReference>
<evidence type="ECO:0000256" key="1">
    <source>
        <dbReference type="ARBA" id="ARBA00009437"/>
    </source>
</evidence>
<proteinExistence type="inferred from homology"/>
<dbReference type="InterPro" id="IPR036388">
    <property type="entry name" value="WH-like_DNA-bd_sf"/>
</dbReference>
<dbReference type="Pfam" id="PF00126">
    <property type="entry name" value="HTH_1"/>
    <property type="match status" value="1"/>
</dbReference>
<keyword evidence="4" id="KW-0804">Transcription</keyword>
<evidence type="ECO:0000256" key="2">
    <source>
        <dbReference type="ARBA" id="ARBA00023015"/>
    </source>
</evidence>
<evidence type="ECO:0000259" key="5">
    <source>
        <dbReference type="PROSITE" id="PS50931"/>
    </source>
</evidence>
<dbReference type="SUPFAM" id="SSF46785">
    <property type="entry name" value="Winged helix' DNA-binding domain"/>
    <property type="match status" value="1"/>
</dbReference>
<evidence type="ECO:0000313" key="6">
    <source>
        <dbReference type="EMBL" id="GAA1705745.1"/>
    </source>
</evidence>
<feature type="domain" description="HTH lysR-type" evidence="5">
    <location>
        <begin position="3"/>
        <end position="60"/>
    </location>
</feature>
<dbReference type="PRINTS" id="PR00039">
    <property type="entry name" value="HTHLYSR"/>
</dbReference>
<accession>A0ABP4ULB1</accession>
<dbReference type="Proteomes" id="UP001500280">
    <property type="component" value="Unassembled WGS sequence"/>
</dbReference>
<dbReference type="PANTHER" id="PTHR30346:SF17">
    <property type="entry name" value="LYSR FAMILY TRANSCRIPTIONAL REGULATOR"/>
    <property type="match status" value="1"/>
</dbReference>
<comment type="caution">
    <text evidence="6">The sequence shown here is derived from an EMBL/GenBank/DDBJ whole genome shotgun (WGS) entry which is preliminary data.</text>
</comment>
<evidence type="ECO:0000313" key="7">
    <source>
        <dbReference type="Proteomes" id="UP001500280"/>
    </source>
</evidence>
<sequence>MVMDLRLLRAFVTVARLRTFGAAADELATSQPALTKQIQVLERRLGSVLFVRGRHGARLTPEGELLLPDALQLLERSEAFERRAAQVAAGVEGSLAIGFGLSGIELAPRAVALFRSRWPRVSVSLEDMSSAEQCERLQAGGLQIGFVRLPVPAGLEQLRLRKDRLALALPIDQSVPRDLARWLDGRPLVRLTPDRGPGLTAQINGLYAELGCHPQVLQEAGDLQTMLALTAAGAGPSVVPLSAERIAPGEVRLVPLPGRAATWWIGAAWSTRTPLTERFLQAAAEVARTT</sequence>
<protein>
    <submittedName>
        <fullName evidence="6">LysR family transcriptional regulator</fullName>
    </submittedName>
</protein>
<keyword evidence="2" id="KW-0805">Transcription regulation</keyword>
<name>A0ABP4ULB1_9ACTN</name>
<dbReference type="SUPFAM" id="SSF53850">
    <property type="entry name" value="Periplasmic binding protein-like II"/>
    <property type="match status" value="1"/>
</dbReference>
<dbReference type="Gene3D" id="1.10.10.10">
    <property type="entry name" value="Winged helix-like DNA-binding domain superfamily/Winged helix DNA-binding domain"/>
    <property type="match status" value="1"/>
</dbReference>
<dbReference type="PANTHER" id="PTHR30346">
    <property type="entry name" value="TRANSCRIPTIONAL DUAL REGULATOR HCAR-RELATED"/>
    <property type="match status" value="1"/>
</dbReference>
<dbReference type="EMBL" id="BAAANF010000020">
    <property type="protein sequence ID" value="GAA1705745.1"/>
    <property type="molecule type" value="Genomic_DNA"/>
</dbReference>
<dbReference type="Gene3D" id="3.40.190.10">
    <property type="entry name" value="Periplasmic binding protein-like II"/>
    <property type="match status" value="2"/>
</dbReference>
<dbReference type="PROSITE" id="PS50931">
    <property type="entry name" value="HTH_LYSR"/>
    <property type="match status" value="1"/>
</dbReference>
<dbReference type="CDD" id="cd08414">
    <property type="entry name" value="PBP2_LTTR_aromatics_like"/>
    <property type="match status" value="1"/>
</dbReference>
<dbReference type="InterPro" id="IPR005119">
    <property type="entry name" value="LysR_subst-bd"/>
</dbReference>
<gene>
    <name evidence="6" type="ORF">GCM10009745_61900</name>
</gene>